<dbReference type="GO" id="GO:0043161">
    <property type="term" value="P:proteasome-mediated ubiquitin-dependent protein catabolic process"/>
    <property type="evidence" value="ECO:0007669"/>
    <property type="project" value="TreeGrafter"/>
</dbReference>
<evidence type="ECO:0000313" key="7">
    <source>
        <dbReference type="Proteomes" id="UP000655225"/>
    </source>
</evidence>
<evidence type="ECO:0000256" key="2">
    <source>
        <dbReference type="ARBA" id="ARBA00012485"/>
    </source>
</evidence>
<evidence type="ECO:0000313" key="6">
    <source>
        <dbReference type="EMBL" id="KAF8402768.1"/>
    </source>
</evidence>
<feature type="domain" description="E3 ubiquitin-protein ligase TRIP12-like TPR repeats" evidence="5">
    <location>
        <begin position="4"/>
        <end position="232"/>
    </location>
</feature>
<evidence type="ECO:0000259" key="5">
    <source>
        <dbReference type="Pfam" id="PF25579"/>
    </source>
</evidence>
<dbReference type="PANTHER" id="PTHR45670:SF10">
    <property type="entry name" value="E3 UBIQUITIN-PROTEIN LIGASE UPL4"/>
    <property type="match status" value="1"/>
</dbReference>
<dbReference type="AlphaFoldDB" id="A0A835DFQ2"/>
<reference evidence="6 7" key="1">
    <citation type="submission" date="2020-04" db="EMBL/GenBank/DDBJ databases">
        <title>Plant Genome Project.</title>
        <authorList>
            <person name="Zhang R.-G."/>
        </authorList>
    </citation>
    <scope>NUCLEOTIDE SEQUENCE [LARGE SCALE GENOMIC DNA]</scope>
    <source>
        <strain evidence="6">YNK0</strain>
        <tissue evidence="6">Leaf</tissue>
    </source>
</reference>
<dbReference type="InterPro" id="IPR057948">
    <property type="entry name" value="TPR_TRIP12_N"/>
</dbReference>
<evidence type="ECO:0000256" key="1">
    <source>
        <dbReference type="ARBA" id="ARBA00000885"/>
    </source>
</evidence>
<evidence type="ECO:0000256" key="4">
    <source>
        <dbReference type="SAM" id="MobiDB-lite"/>
    </source>
</evidence>
<dbReference type="Gene3D" id="1.25.10.10">
    <property type="entry name" value="Leucine-rich Repeat Variant"/>
    <property type="match status" value="1"/>
</dbReference>
<comment type="caution">
    <text evidence="6">The sequence shown here is derived from an EMBL/GenBank/DDBJ whole genome shotgun (WGS) entry which is preliminary data.</text>
</comment>
<dbReference type="OMA" id="VINQATH"/>
<dbReference type="PANTHER" id="PTHR45670">
    <property type="entry name" value="E3 UBIQUITIN-PROTEIN LIGASE TRIP12"/>
    <property type="match status" value="1"/>
</dbReference>
<feature type="region of interest" description="Disordered" evidence="4">
    <location>
        <begin position="1"/>
        <end position="83"/>
    </location>
</feature>
<organism evidence="6 7">
    <name type="scientific">Tetracentron sinense</name>
    <name type="common">Spur-leaf</name>
    <dbReference type="NCBI Taxonomy" id="13715"/>
    <lineage>
        <taxon>Eukaryota</taxon>
        <taxon>Viridiplantae</taxon>
        <taxon>Streptophyta</taxon>
        <taxon>Embryophyta</taxon>
        <taxon>Tracheophyta</taxon>
        <taxon>Spermatophyta</taxon>
        <taxon>Magnoliopsida</taxon>
        <taxon>Trochodendrales</taxon>
        <taxon>Trochodendraceae</taxon>
        <taxon>Tetracentron</taxon>
    </lineage>
</organism>
<protein>
    <recommendedName>
        <fullName evidence="2">HECT-type E3 ubiquitin transferase</fullName>
        <ecNumber evidence="2">2.3.2.26</ecNumber>
    </recommendedName>
</protein>
<dbReference type="Proteomes" id="UP000655225">
    <property type="component" value="Unassembled WGS sequence"/>
</dbReference>
<dbReference type="EMBL" id="JABCRI010000007">
    <property type="protein sequence ID" value="KAF8402768.1"/>
    <property type="molecule type" value="Genomic_DNA"/>
</dbReference>
<feature type="compositionally biased region" description="Low complexity" evidence="4">
    <location>
        <begin position="55"/>
        <end position="67"/>
    </location>
</feature>
<proteinExistence type="predicted"/>
<gene>
    <name evidence="6" type="ORF">HHK36_010858</name>
</gene>
<dbReference type="Pfam" id="PF25579">
    <property type="entry name" value="TPR_TRIP12_N"/>
    <property type="match status" value="1"/>
</dbReference>
<comment type="catalytic activity">
    <reaction evidence="1">
        <text>S-ubiquitinyl-[E2 ubiquitin-conjugating enzyme]-L-cysteine + [acceptor protein]-L-lysine = [E2 ubiquitin-conjugating enzyme]-L-cysteine + N(6)-ubiquitinyl-[acceptor protein]-L-lysine.</text>
        <dbReference type="EC" id="2.3.2.26"/>
    </reaction>
</comment>
<dbReference type="GO" id="GO:0061630">
    <property type="term" value="F:ubiquitin protein ligase activity"/>
    <property type="evidence" value="ECO:0007669"/>
    <property type="project" value="UniProtKB-EC"/>
</dbReference>
<dbReference type="InterPro" id="IPR045322">
    <property type="entry name" value="HECTD1/TRIP12-like"/>
</dbReference>
<dbReference type="EC" id="2.3.2.26" evidence="2"/>
<feature type="compositionally biased region" description="Polar residues" evidence="4">
    <location>
        <begin position="28"/>
        <end position="47"/>
    </location>
</feature>
<accession>A0A835DFQ2</accession>
<feature type="compositionally biased region" description="Basic and acidic residues" evidence="4">
    <location>
        <begin position="1"/>
        <end position="21"/>
    </location>
</feature>
<dbReference type="InterPro" id="IPR016024">
    <property type="entry name" value="ARM-type_fold"/>
</dbReference>
<dbReference type="GO" id="GO:0000209">
    <property type="term" value="P:protein polyubiquitination"/>
    <property type="evidence" value="ECO:0007669"/>
    <property type="project" value="TreeGrafter"/>
</dbReference>
<keyword evidence="3" id="KW-0808">Transferase</keyword>
<dbReference type="SUPFAM" id="SSF48371">
    <property type="entry name" value="ARM repeat"/>
    <property type="match status" value="1"/>
</dbReference>
<name>A0A835DFQ2_TETSI</name>
<evidence type="ECO:0000256" key="3">
    <source>
        <dbReference type="ARBA" id="ARBA00022679"/>
    </source>
</evidence>
<dbReference type="OrthoDB" id="1730250at2759"/>
<keyword evidence="7" id="KW-1185">Reference proteome</keyword>
<dbReference type="InterPro" id="IPR011989">
    <property type="entry name" value="ARM-like"/>
</dbReference>
<sequence length="386" mass="42155">MENRGRKRAELVDQLPPDKRACSLSEFRPSSSNSSVQTQMASTNSASEAPDSEMETSSSASVSGQSEGEAEKDSTTGSCYSNGFDDVKSRQKIFREYHHRKSFRDQGKFKRILSILTYEAESCSQLAALTELCDALPFCTEDSLSSMSLDSPAPVLVKLAKNDSSPDMMLLAIRAITYLCDGFPGSSRILVRHDAVPALCARLMAIEYLDVAEQCLQALEKISRDHPLVCLQAGAIMAVLNYIDFFTTSIQRVALSTVANICKKLPSDCSSAFMEAVPILCNLLQHEDRELVENVASCLIRIVEQVSHSSEMLGEFCKHGVINQATHLIASKSRTTLSQPIYTGLIGLLARLASSSIVAVRTLSELNISSTLKYILSSYDLSSSYG</sequence>